<dbReference type="Gene3D" id="3.40.1490.10">
    <property type="entry name" value="Bit1"/>
    <property type="match status" value="1"/>
</dbReference>
<comment type="similarity">
    <text evidence="3">Belongs to the PTH2 family.</text>
</comment>
<dbReference type="Pfam" id="PF01981">
    <property type="entry name" value="PTH2"/>
    <property type="match status" value="1"/>
</dbReference>
<reference evidence="6" key="1">
    <citation type="submission" date="2016-10" db="EMBL/GenBank/DDBJ databases">
        <authorList>
            <person name="Varghese N."/>
            <person name="Submissions S."/>
        </authorList>
    </citation>
    <scope>NUCLEOTIDE SEQUENCE [LARGE SCALE GENOMIC DNA]</scope>
    <source>
        <strain evidence="6">ATCC 43811</strain>
    </source>
</reference>
<accession>A0A1I1E412</accession>
<protein>
    <recommendedName>
        <fullName evidence="1">peptidyl-tRNA hydrolase</fullName>
        <ecNumber evidence="1">3.1.1.29</ecNumber>
    </recommendedName>
</protein>
<keyword evidence="2 5" id="KW-0378">Hydrolase</keyword>
<sequence>MKQVIIMRTQFPSINGIRKGKLIAQGAHASVTAVFDGLSHSNTENMIKQWIQQGQKKIVVCVKTETELLELWEKIKKTTLPKALILDTGKTEFGEPTYTAIAIGPGPNNQIDQITNTLPLF</sequence>
<dbReference type="Proteomes" id="UP000240042">
    <property type="component" value="Unassembled WGS sequence"/>
</dbReference>
<gene>
    <name evidence="5" type="ORF">SAMN02745150_00927</name>
</gene>
<dbReference type="EC" id="3.1.1.29" evidence="1"/>
<dbReference type="NCBIfam" id="TIGR00283">
    <property type="entry name" value="arch_pth2"/>
    <property type="match status" value="1"/>
</dbReference>
<evidence type="ECO:0000256" key="3">
    <source>
        <dbReference type="ARBA" id="ARBA00038050"/>
    </source>
</evidence>
<keyword evidence="6" id="KW-1185">Reference proteome</keyword>
<dbReference type="InterPro" id="IPR023476">
    <property type="entry name" value="Pep_tRNA_hydro_II_dom_sf"/>
</dbReference>
<dbReference type="PANTHER" id="PTHR12649">
    <property type="entry name" value="PEPTIDYL-TRNA HYDROLASE 2"/>
    <property type="match status" value="1"/>
</dbReference>
<dbReference type="RefSeq" id="WP_092319105.1">
    <property type="nucleotide sequence ID" value="NZ_FOKY01000007.1"/>
</dbReference>
<evidence type="ECO:0000313" key="6">
    <source>
        <dbReference type="Proteomes" id="UP000240042"/>
    </source>
</evidence>
<dbReference type="OrthoDB" id="359599at2"/>
<dbReference type="SUPFAM" id="SSF102462">
    <property type="entry name" value="Peptidyl-tRNA hydrolase II"/>
    <property type="match status" value="1"/>
</dbReference>
<dbReference type="PANTHER" id="PTHR12649:SF11">
    <property type="entry name" value="PEPTIDYL-TRNA HYDROLASE 2, MITOCHONDRIAL"/>
    <property type="match status" value="1"/>
</dbReference>
<evidence type="ECO:0000256" key="2">
    <source>
        <dbReference type="ARBA" id="ARBA00022801"/>
    </source>
</evidence>
<dbReference type="EMBL" id="FOKY01000007">
    <property type="protein sequence ID" value="SFB81854.1"/>
    <property type="molecule type" value="Genomic_DNA"/>
</dbReference>
<evidence type="ECO:0000313" key="5">
    <source>
        <dbReference type="EMBL" id="SFB81854.1"/>
    </source>
</evidence>
<evidence type="ECO:0000256" key="1">
    <source>
        <dbReference type="ARBA" id="ARBA00013260"/>
    </source>
</evidence>
<dbReference type="STRING" id="34097.SAMN02745150_00927"/>
<organism evidence="5 6">
    <name type="scientific">Brevinema andersonii</name>
    <dbReference type="NCBI Taxonomy" id="34097"/>
    <lineage>
        <taxon>Bacteria</taxon>
        <taxon>Pseudomonadati</taxon>
        <taxon>Spirochaetota</taxon>
        <taxon>Spirochaetia</taxon>
        <taxon>Brevinematales</taxon>
        <taxon>Brevinemataceae</taxon>
        <taxon>Brevinema</taxon>
    </lineage>
</organism>
<name>A0A1I1E412_BREAD</name>
<dbReference type="GO" id="GO:0005829">
    <property type="term" value="C:cytosol"/>
    <property type="evidence" value="ECO:0007669"/>
    <property type="project" value="TreeGrafter"/>
</dbReference>
<dbReference type="GO" id="GO:0004045">
    <property type="term" value="F:peptidyl-tRNA hydrolase activity"/>
    <property type="evidence" value="ECO:0007669"/>
    <property type="project" value="UniProtKB-EC"/>
</dbReference>
<proteinExistence type="inferred from homology"/>
<dbReference type="InterPro" id="IPR002833">
    <property type="entry name" value="PTH2"/>
</dbReference>
<evidence type="ECO:0000256" key="4">
    <source>
        <dbReference type="ARBA" id="ARBA00048707"/>
    </source>
</evidence>
<dbReference type="AlphaFoldDB" id="A0A1I1E412"/>
<comment type="catalytic activity">
    <reaction evidence="4">
        <text>an N-acyl-L-alpha-aminoacyl-tRNA + H2O = an N-acyl-L-amino acid + a tRNA + H(+)</text>
        <dbReference type="Rhea" id="RHEA:54448"/>
        <dbReference type="Rhea" id="RHEA-COMP:10123"/>
        <dbReference type="Rhea" id="RHEA-COMP:13883"/>
        <dbReference type="ChEBI" id="CHEBI:15377"/>
        <dbReference type="ChEBI" id="CHEBI:15378"/>
        <dbReference type="ChEBI" id="CHEBI:59874"/>
        <dbReference type="ChEBI" id="CHEBI:78442"/>
        <dbReference type="ChEBI" id="CHEBI:138191"/>
        <dbReference type="EC" id="3.1.1.29"/>
    </reaction>
</comment>